<dbReference type="OrthoDB" id="9097160at2"/>
<dbReference type="PANTHER" id="PTHR34821:SF2">
    <property type="entry name" value="INNER MEMBRANE PROTEIN YDCZ"/>
    <property type="match status" value="1"/>
</dbReference>
<organism evidence="2 3">
    <name type="scientific">Neisseria animaloris</name>
    <dbReference type="NCBI Taxonomy" id="326522"/>
    <lineage>
        <taxon>Bacteria</taxon>
        <taxon>Pseudomonadati</taxon>
        <taxon>Pseudomonadota</taxon>
        <taxon>Betaproteobacteria</taxon>
        <taxon>Neisseriales</taxon>
        <taxon>Neisseriaceae</taxon>
        <taxon>Neisseria</taxon>
    </lineage>
</organism>
<keyword evidence="1" id="KW-0472">Membrane</keyword>
<keyword evidence="1" id="KW-1133">Transmembrane helix</keyword>
<dbReference type="RefSeq" id="WP_107878928.1">
    <property type="nucleotide sequence ID" value="NZ_JBGNXI010000001.1"/>
</dbReference>
<dbReference type="AlphaFoldDB" id="A0A3S4YHQ4"/>
<gene>
    <name evidence="2" type="ORF">NCTC12227_01196</name>
</gene>
<evidence type="ECO:0000256" key="1">
    <source>
        <dbReference type="SAM" id="Phobius"/>
    </source>
</evidence>
<evidence type="ECO:0000313" key="2">
    <source>
        <dbReference type="EMBL" id="VEJ21458.1"/>
    </source>
</evidence>
<feature type="transmembrane region" description="Helical" evidence="1">
    <location>
        <begin position="96"/>
        <end position="120"/>
    </location>
</feature>
<dbReference type="STRING" id="326522.BWD08_10435"/>
<dbReference type="Proteomes" id="UP000268229">
    <property type="component" value="Chromosome"/>
</dbReference>
<reference evidence="2 3" key="1">
    <citation type="submission" date="2018-12" db="EMBL/GenBank/DDBJ databases">
        <authorList>
            <consortium name="Pathogen Informatics"/>
        </authorList>
    </citation>
    <scope>NUCLEOTIDE SEQUENCE [LARGE SCALE GENOMIC DNA]</scope>
    <source>
        <strain evidence="2 3">NCTC12227</strain>
    </source>
</reference>
<sequence>MNIFYLLLALVAGAGMSVQTAINSRLSFGIGDQPLVASLVSFIVGTVCLLIVTLFQSDWSNVFAHAGQQPWWRWLGGALGAVFVFTIVFLAPKMGISNVVFLLIIGQLAAGMVIDGYGLIQMPVRSIYWWKFAGMGVMLIGLALFMFGDKWFKQ</sequence>
<dbReference type="GO" id="GO:0005886">
    <property type="term" value="C:plasma membrane"/>
    <property type="evidence" value="ECO:0007669"/>
    <property type="project" value="TreeGrafter"/>
</dbReference>
<feature type="transmembrane region" description="Helical" evidence="1">
    <location>
        <begin position="127"/>
        <end position="148"/>
    </location>
</feature>
<dbReference type="PANTHER" id="PTHR34821">
    <property type="entry name" value="INNER MEMBRANE PROTEIN YDCZ"/>
    <property type="match status" value="1"/>
</dbReference>
<name>A0A3S4YHQ4_9NEIS</name>
<dbReference type="KEGG" id="nani:NCTC12227_01196"/>
<evidence type="ECO:0000313" key="3">
    <source>
        <dbReference type="Proteomes" id="UP000268229"/>
    </source>
</evidence>
<feature type="transmembrane region" description="Helical" evidence="1">
    <location>
        <begin position="36"/>
        <end position="59"/>
    </location>
</feature>
<keyword evidence="3" id="KW-1185">Reference proteome</keyword>
<protein>
    <submittedName>
        <fullName evidence="2">Uncharacterized protein conserved in bacteria</fullName>
    </submittedName>
</protein>
<keyword evidence="1" id="KW-0812">Transmembrane</keyword>
<feature type="transmembrane region" description="Helical" evidence="1">
    <location>
        <begin position="71"/>
        <end position="90"/>
    </location>
</feature>
<accession>A0A3S4YHQ4</accession>
<dbReference type="InterPro" id="IPR006750">
    <property type="entry name" value="YdcZ"/>
</dbReference>
<dbReference type="Pfam" id="PF04657">
    <property type="entry name" value="DMT_YdcZ"/>
    <property type="match status" value="1"/>
</dbReference>
<dbReference type="EMBL" id="LR134516">
    <property type="protein sequence ID" value="VEJ21458.1"/>
    <property type="molecule type" value="Genomic_DNA"/>
</dbReference>
<proteinExistence type="predicted"/>